<sequence>PSSWSAGPSGWDPVLGAARLQTESPQCLGKNWLNKR</sequence>
<accession>L8IY14</accession>
<dbReference type="AlphaFoldDB" id="L8IY14"/>
<protein>
    <submittedName>
        <fullName evidence="2">Uncharacterized protein</fullName>
    </submittedName>
</protein>
<name>L8IY14_9CETA</name>
<evidence type="ECO:0000313" key="3">
    <source>
        <dbReference type="Proteomes" id="UP000011080"/>
    </source>
</evidence>
<evidence type="ECO:0000313" key="2">
    <source>
        <dbReference type="EMBL" id="ELR60878.1"/>
    </source>
</evidence>
<gene>
    <name evidence="2" type="ORF">M91_02845</name>
</gene>
<feature type="non-terminal residue" evidence="2">
    <location>
        <position position="36"/>
    </location>
</feature>
<evidence type="ECO:0000256" key="1">
    <source>
        <dbReference type="SAM" id="MobiDB-lite"/>
    </source>
</evidence>
<proteinExistence type="predicted"/>
<reference evidence="2 3" key="1">
    <citation type="journal article" date="2012" name="Nat. Genet.">
        <title>The yak genome and adaptation to life at high altitude.</title>
        <authorList>
            <person name="Qiu Q."/>
            <person name="Zhang G."/>
            <person name="Ma T."/>
            <person name="Qian W."/>
            <person name="Wang J."/>
            <person name="Ye Z."/>
            <person name="Cao C."/>
            <person name="Hu Q."/>
            <person name="Kim J."/>
            <person name="Larkin D.M."/>
            <person name="Auvil L."/>
            <person name="Capitanu B."/>
            <person name="Ma J."/>
            <person name="Lewin H.A."/>
            <person name="Qian X."/>
            <person name="Lang Y."/>
            <person name="Zhou R."/>
            <person name="Wang L."/>
            <person name="Wang K."/>
            <person name="Xia J."/>
            <person name="Liao S."/>
            <person name="Pan S."/>
            <person name="Lu X."/>
            <person name="Hou H."/>
            <person name="Wang Y."/>
            <person name="Zang X."/>
            <person name="Yin Y."/>
            <person name="Ma H."/>
            <person name="Zhang J."/>
            <person name="Wang Z."/>
            <person name="Zhang Y."/>
            <person name="Zhang D."/>
            <person name="Yonezawa T."/>
            <person name="Hasegawa M."/>
            <person name="Zhong Y."/>
            <person name="Liu W."/>
            <person name="Zhang Y."/>
            <person name="Huang Z."/>
            <person name="Zhang S."/>
            <person name="Long R."/>
            <person name="Yang H."/>
            <person name="Wang J."/>
            <person name="Lenstra J.A."/>
            <person name="Cooper D.N."/>
            <person name="Wu Y."/>
            <person name="Wang J."/>
            <person name="Shi P."/>
            <person name="Wang J."/>
            <person name="Liu J."/>
        </authorList>
    </citation>
    <scope>NUCLEOTIDE SEQUENCE [LARGE SCALE GENOMIC DNA]</scope>
    <source>
        <strain evidence="3">yakQH1</strain>
    </source>
</reference>
<dbReference type="EMBL" id="JH880527">
    <property type="protein sequence ID" value="ELR60878.1"/>
    <property type="molecule type" value="Genomic_DNA"/>
</dbReference>
<organism evidence="2 3">
    <name type="scientific">Bos mutus</name>
    <name type="common">wild yak</name>
    <dbReference type="NCBI Taxonomy" id="72004"/>
    <lineage>
        <taxon>Eukaryota</taxon>
        <taxon>Metazoa</taxon>
        <taxon>Chordata</taxon>
        <taxon>Craniata</taxon>
        <taxon>Vertebrata</taxon>
        <taxon>Euteleostomi</taxon>
        <taxon>Mammalia</taxon>
        <taxon>Eutheria</taxon>
        <taxon>Laurasiatheria</taxon>
        <taxon>Artiodactyla</taxon>
        <taxon>Ruminantia</taxon>
        <taxon>Pecora</taxon>
        <taxon>Bovidae</taxon>
        <taxon>Bovinae</taxon>
        <taxon>Bos</taxon>
    </lineage>
</organism>
<feature type="region of interest" description="Disordered" evidence="1">
    <location>
        <begin position="1"/>
        <end position="20"/>
    </location>
</feature>
<dbReference type="Proteomes" id="UP000011080">
    <property type="component" value="Unassembled WGS sequence"/>
</dbReference>